<evidence type="ECO:0000259" key="8">
    <source>
        <dbReference type="Pfam" id="PF03834"/>
    </source>
</evidence>
<keyword evidence="9" id="KW-0540">Nuclease</keyword>
<dbReference type="AlphaFoldDB" id="A0AAF0F3Z7"/>
<dbReference type="GO" id="GO:0070522">
    <property type="term" value="C:ERCC4-ERCC1 complex"/>
    <property type="evidence" value="ECO:0007669"/>
    <property type="project" value="TreeGrafter"/>
</dbReference>
<dbReference type="GO" id="GO:0006302">
    <property type="term" value="P:double-strand break repair"/>
    <property type="evidence" value="ECO:0007669"/>
    <property type="project" value="UniProtKB-ARBA"/>
</dbReference>
<dbReference type="Pfam" id="PF03834">
    <property type="entry name" value="Rad10"/>
    <property type="match status" value="1"/>
</dbReference>
<evidence type="ECO:0000256" key="3">
    <source>
        <dbReference type="ARBA" id="ARBA00022763"/>
    </source>
</evidence>
<accession>A0AAF0F3Z7</accession>
<organism evidence="9 10">
    <name type="scientific">Malassezia japonica</name>
    <dbReference type="NCBI Taxonomy" id="223818"/>
    <lineage>
        <taxon>Eukaryota</taxon>
        <taxon>Fungi</taxon>
        <taxon>Dikarya</taxon>
        <taxon>Basidiomycota</taxon>
        <taxon>Ustilaginomycotina</taxon>
        <taxon>Malasseziomycetes</taxon>
        <taxon>Malasseziales</taxon>
        <taxon>Malasseziaceae</taxon>
        <taxon>Malassezia</taxon>
    </lineage>
</organism>
<evidence type="ECO:0000256" key="6">
    <source>
        <dbReference type="ARBA" id="ARBA00023242"/>
    </source>
</evidence>
<evidence type="ECO:0000313" key="9">
    <source>
        <dbReference type="EMBL" id="WFD39446.1"/>
    </source>
</evidence>
<evidence type="ECO:0000313" key="10">
    <source>
        <dbReference type="Proteomes" id="UP001217754"/>
    </source>
</evidence>
<dbReference type="Pfam" id="PF14520">
    <property type="entry name" value="HHH_5"/>
    <property type="match status" value="1"/>
</dbReference>
<dbReference type="EMBL" id="CP119961">
    <property type="protein sequence ID" value="WFD39446.1"/>
    <property type="molecule type" value="Genomic_DNA"/>
</dbReference>
<evidence type="ECO:0000256" key="1">
    <source>
        <dbReference type="ARBA" id="ARBA00004123"/>
    </source>
</evidence>
<evidence type="ECO:0000256" key="2">
    <source>
        <dbReference type="ARBA" id="ARBA00008283"/>
    </source>
</evidence>
<dbReference type="CDD" id="cd22325">
    <property type="entry name" value="ERCC1_C-like"/>
    <property type="match status" value="1"/>
</dbReference>
<keyword evidence="9" id="KW-0378">Hydrolase</keyword>
<dbReference type="GO" id="GO:0006312">
    <property type="term" value="P:mitotic recombination"/>
    <property type="evidence" value="ECO:0007669"/>
    <property type="project" value="TreeGrafter"/>
</dbReference>
<dbReference type="FunFam" id="3.40.50.10130:FF:000001">
    <property type="entry name" value="DNA excision repair protein ERCC-1"/>
    <property type="match status" value="1"/>
</dbReference>
<dbReference type="PANTHER" id="PTHR12749:SF0">
    <property type="entry name" value="DNA EXCISION REPAIR PROTEIN ERCC-1"/>
    <property type="match status" value="1"/>
</dbReference>
<dbReference type="GO" id="GO:0004519">
    <property type="term" value="F:endonuclease activity"/>
    <property type="evidence" value="ECO:0007669"/>
    <property type="project" value="UniProtKB-KW"/>
</dbReference>
<dbReference type="GO" id="GO:0070914">
    <property type="term" value="P:UV-damage excision repair"/>
    <property type="evidence" value="ECO:0007669"/>
    <property type="project" value="TreeGrafter"/>
</dbReference>
<dbReference type="GO" id="GO:0000110">
    <property type="term" value="C:nucleotide-excision repair factor 1 complex"/>
    <property type="evidence" value="ECO:0007669"/>
    <property type="project" value="TreeGrafter"/>
</dbReference>
<dbReference type="InterPro" id="IPR004579">
    <property type="entry name" value="ERCC1/RAD10/SWI10"/>
</dbReference>
<keyword evidence="4" id="KW-0238">DNA-binding</keyword>
<comment type="subcellular location">
    <subcellularLocation>
        <location evidence="1">Nucleus</location>
    </subcellularLocation>
</comment>
<reference evidence="9" key="1">
    <citation type="submission" date="2023-03" db="EMBL/GenBank/DDBJ databases">
        <title>Mating type loci evolution in Malassezia.</title>
        <authorList>
            <person name="Coelho M.A."/>
        </authorList>
    </citation>
    <scope>NUCLEOTIDE SEQUENCE</scope>
    <source>
        <strain evidence="9">CBS 9431</strain>
    </source>
</reference>
<keyword evidence="9" id="KW-0255">Endonuclease</keyword>
<dbReference type="SUPFAM" id="SSF47781">
    <property type="entry name" value="RuvA domain 2-like"/>
    <property type="match status" value="1"/>
</dbReference>
<evidence type="ECO:0000256" key="4">
    <source>
        <dbReference type="ARBA" id="ARBA00023125"/>
    </source>
</evidence>
<gene>
    <name evidence="9" type="primary">RAD10</name>
    <name evidence="9" type="ORF">MJAP1_002423</name>
</gene>
<dbReference type="InterPro" id="IPR047260">
    <property type="entry name" value="ERCC1-like_central_dom"/>
</dbReference>
<feature type="region of interest" description="Disordered" evidence="7">
    <location>
        <begin position="220"/>
        <end position="270"/>
    </location>
</feature>
<keyword evidence="10" id="KW-1185">Reference proteome</keyword>
<dbReference type="Gene3D" id="1.10.150.20">
    <property type="entry name" value="5' to 3' exonuclease, C-terminal subdomain"/>
    <property type="match status" value="1"/>
</dbReference>
<dbReference type="RefSeq" id="XP_060122343.1">
    <property type="nucleotide sequence ID" value="XM_060266360.1"/>
</dbReference>
<name>A0AAF0F3Z7_9BASI</name>
<keyword evidence="5" id="KW-0234">DNA repair</keyword>
<dbReference type="GO" id="GO:0003697">
    <property type="term" value="F:single-stranded DNA binding"/>
    <property type="evidence" value="ECO:0007669"/>
    <property type="project" value="TreeGrafter"/>
</dbReference>
<evidence type="ECO:0000256" key="5">
    <source>
        <dbReference type="ARBA" id="ARBA00023204"/>
    </source>
</evidence>
<proteinExistence type="inferred from homology"/>
<keyword evidence="6" id="KW-0539">Nucleus</keyword>
<keyword evidence="3" id="KW-0227">DNA damage</keyword>
<dbReference type="GeneID" id="85226074"/>
<sequence>MPHDSAPNEGGRARPHPLIRGAHQSSNSILVNSCQRGNPILQHVKGVAWEFADIVPDYQVGLSSGVLFLSLRYFRLHPEYIHMRIQKLAHMYTLRILLVLCDVNDHQPAIKELTKIALVNRMVLLVAWTAEEAGRYLETYKAFEQRPPDTIRTRVGDTYMSQLTAALTSVRGVNKTDVMTLATHVGSMDQMANAPPESLLMLPGMGEVKVDNLVRAMRQPFRTDGKPRPVPATGAAADAPPADAPPDAPSETLEEAAPLPFDSLPDNFDSLPEEEQLRLAMQLSVEGLS</sequence>
<dbReference type="SUPFAM" id="SSF52980">
    <property type="entry name" value="Restriction endonuclease-like"/>
    <property type="match status" value="1"/>
</dbReference>
<evidence type="ECO:0000256" key="7">
    <source>
        <dbReference type="SAM" id="MobiDB-lite"/>
    </source>
</evidence>
<dbReference type="GO" id="GO:0003684">
    <property type="term" value="F:damaged DNA binding"/>
    <property type="evidence" value="ECO:0007669"/>
    <property type="project" value="InterPro"/>
</dbReference>
<protein>
    <submittedName>
        <fullName evidence="9">SsDNA endonuclease and repair protein rad10</fullName>
    </submittedName>
</protein>
<dbReference type="Proteomes" id="UP001217754">
    <property type="component" value="Chromosome 4"/>
</dbReference>
<dbReference type="Gene3D" id="3.40.50.10130">
    <property type="match status" value="1"/>
</dbReference>
<feature type="domain" description="ERCC1-like central" evidence="8">
    <location>
        <begin position="28"/>
        <end position="141"/>
    </location>
</feature>
<dbReference type="InterPro" id="IPR010994">
    <property type="entry name" value="RuvA_2-like"/>
</dbReference>
<dbReference type="PANTHER" id="PTHR12749">
    <property type="entry name" value="EXCISION REPAIR CROSS-COMPLEMENTING 1 ERCC1"/>
    <property type="match status" value="1"/>
</dbReference>
<dbReference type="InterPro" id="IPR011335">
    <property type="entry name" value="Restrct_endonuc-II-like"/>
</dbReference>
<comment type="similarity">
    <text evidence="2">Belongs to the ERCC1/RAD10/SWI10 family.</text>
</comment>
<dbReference type="NCBIfam" id="TIGR00597">
    <property type="entry name" value="rad10"/>
    <property type="match status" value="1"/>
</dbReference>